<feature type="region of interest" description="Disordered" evidence="1">
    <location>
        <begin position="1"/>
        <end position="30"/>
    </location>
</feature>
<feature type="compositionally biased region" description="Low complexity" evidence="1">
    <location>
        <begin position="18"/>
        <end position="30"/>
    </location>
</feature>
<accession>A0A7E4VPM5</accession>
<dbReference type="WBParaSite" id="Pan_g23684.t1">
    <property type="protein sequence ID" value="Pan_g23684.t1"/>
    <property type="gene ID" value="Pan_g23684"/>
</dbReference>
<evidence type="ECO:0000313" key="3">
    <source>
        <dbReference type="WBParaSite" id="Pan_g23684.t1"/>
    </source>
</evidence>
<evidence type="ECO:0000256" key="1">
    <source>
        <dbReference type="SAM" id="MobiDB-lite"/>
    </source>
</evidence>
<dbReference type="Proteomes" id="UP000492821">
    <property type="component" value="Unassembled WGS sequence"/>
</dbReference>
<organism evidence="2 3">
    <name type="scientific">Panagrellus redivivus</name>
    <name type="common">Microworm</name>
    <dbReference type="NCBI Taxonomy" id="6233"/>
    <lineage>
        <taxon>Eukaryota</taxon>
        <taxon>Metazoa</taxon>
        <taxon>Ecdysozoa</taxon>
        <taxon>Nematoda</taxon>
        <taxon>Chromadorea</taxon>
        <taxon>Rhabditida</taxon>
        <taxon>Tylenchina</taxon>
        <taxon>Panagrolaimomorpha</taxon>
        <taxon>Panagrolaimoidea</taxon>
        <taxon>Panagrolaimidae</taxon>
        <taxon>Panagrellus</taxon>
    </lineage>
</organism>
<name>A0A7E4VPM5_PANRE</name>
<protein>
    <submittedName>
        <fullName evidence="3">Uncharacterized protein</fullName>
    </submittedName>
</protein>
<sequence>MCVHRSRPPRTAQNWRKSQQPTSPFPHSSSSTLYCVLAYCISSTMDNSLPQRLNDMTISDEADDLQSIASDIDGFEVIKRRKVRDVRFFHHENTVYNVCKGENYEHIENVGDYYDVTVGLAFQWFNPSTKFEHIFEQFKFSVEYINFTECHIGLNFLQKVAENVNDNVGIIEFANCTFDPDVTRDAVAKLFAKFEKILTPRCELKEN</sequence>
<proteinExistence type="predicted"/>
<reference evidence="3" key="2">
    <citation type="submission" date="2020-10" db="UniProtKB">
        <authorList>
            <consortium name="WormBaseParasite"/>
        </authorList>
    </citation>
    <scope>IDENTIFICATION</scope>
</reference>
<reference evidence="2" key="1">
    <citation type="journal article" date="2013" name="Genetics">
        <title>The draft genome and transcriptome of Panagrellus redivivus are shaped by the harsh demands of a free-living lifestyle.</title>
        <authorList>
            <person name="Srinivasan J."/>
            <person name="Dillman A.R."/>
            <person name="Macchietto M.G."/>
            <person name="Heikkinen L."/>
            <person name="Lakso M."/>
            <person name="Fracchia K.M."/>
            <person name="Antoshechkin I."/>
            <person name="Mortazavi A."/>
            <person name="Wong G."/>
            <person name="Sternberg P.W."/>
        </authorList>
    </citation>
    <scope>NUCLEOTIDE SEQUENCE [LARGE SCALE GENOMIC DNA]</scope>
    <source>
        <strain evidence="2">MT8872</strain>
    </source>
</reference>
<keyword evidence="2" id="KW-1185">Reference proteome</keyword>
<evidence type="ECO:0000313" key="2">
    <source>
        <dbReference type="Proteomes" id="UP000492821"/>
    </source>
</evidence>
<dbReference type="AlphaFoldDB" id="A0A7E4VPM5"/>